<name>A0ABS0XMJ6_9SPHN</name>
<sequence length="126" mass="13599">MALAKRMRIALHAQWAGVNVISADWQHVIAASGGMLGDYRRSTSISSYVVSLPDTPFVVLDASTDERLAGSPFVYDGLIRFYAGAVFRDRDGYALGALCVTDAEPRHAFSNEDAALLMAFAGEVID</sequence>
<evidence type="ECO:0000313" key="1">
    <source>
        <dbReference type="EMBL" id="MBJ6121258.1"/>
    </source>
</evidence>
<protein>
    <submittedName>
        <fullName evidence="1">GAF domain-containing protein</fullName>
    </submittedName>
</protein>
<accession>A0ABS0XMJ6</accession>
<proteinExistence type="predicted"/>
<keyword evidence="2" id="KW-1185">Reference proteome</keyword>
<dbReference type="Proteomes" id="UP000640426">
    <property type="component" value="Unassembled WGS sequence"/>
</dbReference>
<evidence type="ECO:0000313" key="2">
    <source>
        <dbReference type="Proteomes" id="UP000640426"/>
    </source>
</evidence>
<dbReference type="EMBL" id="JAELXS010000002">
    <property type="protein sequence ID" value="MBJ6121258.1"/>
    <property type="molecule type" value="Genomic_DNA"/>
</dbReference>
<dbReference type="PANTHER" id="PTHR43102">
    <property type="entry name" value="SLR1143 PROTEIN"/>
    <property type="match status" value="1"/>
</dbReference>
<dbReference type="PANTHER" id="PTHR43102:SF2">
    <property type="entry name" value="GAF DOMAIN-CONTAINING PROTEIN"/>
    <property type="match status" value="1"/>
</dbReference>
<gene>
    <name evidence="1" type="ORF">JAO74_05565</name>
</gene>
<dbReference type="SUPFAM" id="SSF55781">
    <property type="entry name" value="GAF domain-like"/>
    <property type="match status" value="1"/>
</dbReference>
<organism evidence="1 2">
    <name type="scientific">Sphingomonas mollis</name>
    <dbReference type="NCBI Taxonomy" id="2795726"/>
    <lineage>
        <taxon>Bacteria</taxon>
        <taxon>Pseudomonadati</taxon>
        <taxon>Pseudomonadota</taxon>
        <taxon>Alphaproteobacteria</taxon>
        <taxon>Sphingomonadales</taxon>
        <taxon>Sphingomonadaceae</taxon>
        <taxon>Sphingomonas</taxon>
    </lineage>
</organism>
<comment type="caution">
    <text evidence="1">The sequence shown here is derived from an EMBL/GenBank/DDBJ whole genome shotgun (WGS) entry which is preliminary data.</text>
</comment>
<dbReference type="InterPro" id="IPR029016">
    <property type="entry name" value="GAF-like_dom_sf"/>
</dbReference>
<dbReference type="Gene3D" id="3.30.450.40">
    <property type="match status" value="1"/>
</dbReference>
<reference evidence="2" key="1">
    <citation type="submission" date="2020-12" db="EMBL/GenBank/DDBJ databases">
        <title>Hymenobacter sp.</title>
        <authorList>
            <person name="Kim M.K."/>
        </authorList>
    </citation>
    <scope>NUCLEOTIDE SEQUENCE [LARGE SCALE GENOMIC DNA]</scope>
    <source>
        <strain evidence="2">BT553</strain>
    </source>
</reference>